<name>A0A1E5JSV6_9GAMM</name>
<feature type="coiled-coil region" evidence="1">
    <location>
        <begin position="20"/>
        <end position="50"/>
    </location>
</feature>
<organism evidence="2 3">
    <name type="scientific">Legionella parisiensis</name>
    <dbReference type="NCBI Taxonomy" id="45071"/>
    <lineage>
        <taxon>Bacteria</taxon>
        <taxon>Pseudomonadati</taxon>
        <taxon>Pseudomonadota</taxon>
        <taxon>Gammaproteobacteria</taxon>
        <taxon>Legionellales</taxon>
        <taxon>Legionellaceae</taxon>
        <taxon>Legionella</taxon>
    </lineage>
</organism>
<proteinExistence type="predicted"/>
<keyword evidence="3" id="KW-1185">Reference proteome</keyword>
<sequence length="86" mass="9868">MFGKRLVELDGGMDEVRLMQLDLAEKSARLQLLIEQMEQELNRIERYKDSDGPTHVNQGELLSTYGIMKAPKQEVRSYEISTTPTP</sequence>
<evidence type="ECO:0000313" key="3">
    <source>
        <dbReference type="Proteomes" id="UP000095229"/>
    </source>
</evidence>
<gene>
    <name evidence="2" type="ORF">lpari_01294</name>
</gene>
<comment type="caution">
    <text evidence="2">The sequence shown here is derived from an EMBL/GenBank/DDBJ whole genome shotgun (WGS) entry which is preliminary data.</text>
</comment>
<protein>
    <submittedName>
        <fullName evidence="2">Uncharacterized protein</fullName>
    </submittedName>
</protein>
<dbReference type="PATRIC" id="fig|45071.6.peg.1721"/>
<evidence type="ECO:0000256" key="1">
    <source>
        <dbReference type="SAM" id="Coils"/>
    </source>
</evidence>
<dbReference type="OrthoDB" id="5657177at2"/>
<dbReference type="Proteomes" id="UP000095229">
    <property type="component" value="Unassembled WGS sequence"/>
</dbReference>
<dbReference type="EMBL" id="LSOG01000041">
    <property type="protein sequence ID" value="OEH47619.1"/>
    <property type="molecule type" value="Genomic_DNA"/>
</dbReference>
<dbReference type="RefSeq" id="WP_058517467.1">
    <property type="nucleotide sequence ID" value="NZ_CAAAIE010000007.1"/>
</dbReference>
<dbReference type="AlphaFoldDB" id="A0A1E5JSV6"/>
<evidence type="ECO:0000313" key="2">
    <source>
        <dbReference type="EMBL" id="OEH47619.1"/>
    </source>
</evidence>
<accession>A0A1E5JSV6</accession>
<keyword evidence="1" id="KW-0175">Coiled coil</keyword>
<reference evidence="2 3" key="1">
    <citation type="submission" date="2016-02" db="EMBL/GenBank/DDBJ databases">
        <title>Secondary metabolites in Legionella.</title>
        <authorList>
            <person name="Tobias N.J."/>
            <person name="Bode H.B."/>
        </authorList>
    </citation>
    <scope>NUCLEOTIDE SEQUENCE [LARGE SCALE GENOMIC DNA]</scope>
    <source>
        <strain evidence="2 3">DSM 19216</strain>
    </source>
</reference>